<dbReference type="PANTHER" id="PTHR24421">
    <property type="entry name" value="NITRATE/NITRITE SENSOR PROTEIN NARX-RELATED"/>
    <property type="match status" value="1"/>
</dbReference>
<dbReference type="GO" id="GO:0000155">
    <property type="term" value="F:phosphorelay sensor kinase activity"/>
    <property type="evidence" value="ECO:0007669"/>
    <property type="project" value="InterPro"/>
</dbReference>
<proteinExistence type="predicted"/>
<dbReference type="OrthoDB" id="227596at2"/>
<dbReference type="Gene3D" id="1.20.5.1930">
    <property type="match status" value="1"/>
</dbReference>
<feature type="transmembrane region" description="Helical" evidence="9">
    <location>
        <begin position="178"/>
        <end position="206"/>
    </location>
</feature>
<protein>
    <recommendedName>
        <fullName evidence="2">histidine kinase</fullName>
        <ecNumber evidence="2">2.7.13.3</ecNumber>
    </recommendedName>
</protein>
<evidence type="ECO:0000256" key="3">
    <source>
        <dbReference type="ARBA" id="ARBA00022553"/>
    </source>
</evidence>
<evidence type="ECO:0000313" key="12">
    <source>
        <dbReference type="Proteomes" id="UP000326979"/>
    </source>
</evidence>
<comment type="caution">
    <text evidence="11">The sequence shown here is derived from an EMBL/GenBank/DDBJ whole genome shotgun (WGS) entry which is preliminary data.</text>
</comment>
<name>A0A5N8WFI4_9ACTN</name>
<feature type="transmembrane region" description="Helical" evidence="9">
    <location>
        <begin position="154"/>
        <end position="172"/>
    </location>
</feature>
<evidence type="ECO:0000256" key="4">
    <source>
        <dbReference type="ARBA" id="ARBA00022679"/>
    </source>
</evidence>
<dbReference type="SUPFAM" id="SSF55874">
    <property type="entry name" value="ATPase domain of HSP90 chaperone/DNA topoisomerase II/histidine kinase"/>
    <property type="match status" value="1"/>
</dbReference>
<keyword evidence="3" id="KW-0597">Phosphoprotein</keyword>
<evidence type="ECO:0000313" key="11">
    <source>
        <dbReference type="EMBL" id="MPY46243.1"/>
    </source>
</evidence>
<evidence type="ECO:0000256" key="2">
    <source>
        <dbReference type="ARBA" id="ARBA00012438"/>
    </source>
</evidence>
<accession>A0A5N8WFI4</accession>
<evidence type="ECO:0000256" key="1">
    <source>
        <dbReference type="ARBA" id="ARBA00000085"/>
    </source>
</evidence>
<dbReference type="Gene3D" id="3.30.565.10">
    <property type="entry name" value="Histidine kinase-like ATPase, C-terminal domain"/>
    <property type="match status" value="1"/>
</dbReference>
<dbReference type="PANTHER" id="PTHR24421:SF10">
    <property type="entry name" value="NITRATE_NITRITE SENSOR PROTEIN NARQ"/>
    <property type="match status" value="1"/>
</dbReference>
<keyword evidence="12" id="KW-1185">Reference proteome</keyword>
<dbReference type="InterPro" id="IPR050482">
    <property type="entry name" value="Sensor_HK_TwoCompSys"/>
</dbReference>
<sequence>MNPKNPNNCFISRILAPRTPHAIGRGARYALRESLFLARAGAESLQAHDFGLASGTRGRDGCPPCIDLSTVRADNPPAVLAIPAAQEPPWRRWLLPSAVAAALDPDQPHRTGPSGRPRRTVRDWIVDFTVFVAAVLIGMAGADSVSKEPDIPGALAVVDQWIGAFACAAVWLRRRWPVGLAVAMVPVCFLSNTAGGAGLVAFFTLAVHRPFRYSALIGGISFVLTPLFFWWRPDPDLPYLASVVLTVLLGAAITGWGMFVRAKRQLMLSLRDRARRAETEAVLRVEQAQRLAREAIAREMHDVLAHRLTLLSVHAGALEFRSDAPHEEVARAAGVIRESAHEALQDLREIIGVLRAGDPDDAGRPQPTLAALDTLVSESREAGMKVVLDNNVTEPAAVPASVGRTVYRIAQEGLTNARKHAPGAEVTVSAAGAPGEGLTITVRNPAPPGDVPPVPGSGQGLIGLTERATLAGGRLEHGAEEDGGFQVRAWLPWD</sequence>
<dbReference type="EC" id="2.7.13.3" evidence="2"/>
<evidence type="ECO:0000256" key="5">
    <source>
        <dbReference type="ARBA" id="ARBA00022741"/>
    </source>
</evidence>
<dbReference type="Pfam" id="PF07730">
    <property type="entry name" value="HisKA_3"/>
    <property type="match status" value="1"/>
</dbReference>
<keyword evidence="4" id="KW-0808">Transferase</keyword>
<organism evidence="11 12">
    <name type="scientific">Streptomyces phyllanthi</name>
    <dbReference type="NCBI Taxonomy" id="1803180"/>
    <lineage>
        <taxon>Bacteria</taxon>
        <taxon>Bacillati</taxon>
        <taxon>Actinomycetota</taxon>
        <taxon>Actinomycetes</taxon>
        <taxon>Kitasatosporales</taxon>
        <taxon>Streptomycetaceae</taxon>
        <taxon>Streptomyces</taxon>
    </lineage>
</organism>
<evidence type="ECO:0000259" key="10">
    <source>
        <dbReference type="Pfam" id="PF07730"/>
    </source>
</evidence>
<dbReference type="GO" id="GO:0016020">
    <property type="term" value="C:membrane"/>
    <property type="evidence" value="ECO:0007669"/>
    <property type="project" value="InterPro"/>
</dbReference>
<evidence type="ECO:0000256" key="8">
    <source>
        <dbReference type="ARBA" id="ARBA00023012"/>
    </source>
</evidence>
<dbReference type="Proteomes" id="UP000326979">
    <property type="component" value="Unassembled WGS sequence"/>
</dbReference>
<reference evidence="11 12" key="1">
    <citation type="submission" date="2019-07" db="EMBL/GenBank/DDBJ databases">
        <title>New species of Amycolatopsis and Streptomyces.</title>
        <authorList>
            <person name="Duangmal K."/>
            <person name="Teo W.F.A."/>
            <person name="Lipun K."/>
        </authorList>
    </citation>
    <scope>NUCLEOTIDE SEQUENCE [LARGE SCALE GENOMIC DNA]</scope>
    <source>
        <strain evidence="11 12">TISTR 2346</strain>
    </source>
</reference>
<dbReference type="CDD" id="cd16917">
    <property type="entry name" value="HATPase_UhpB-NarQ-NarX-like"/>
    <property type="match status" value="1"/>
</dbReference>
<keyword evidence="9" id="KW-0812">Transmembrane</keyword>
<keyword evidence="5" id="KW-0547">Nucleotide-binding</keyword>
<feature type="transmembrane region" description="Helical" evidence="9">
    <location>
        <begin position="213"/>
        <end position="231"/>
    </location>
</feature>
<keyword evidence="8" id="KW-0902">Two-component regulatory system</keyword>
<dbReference type="GO" id="GO:0005524">
    <property type="term" value="F:ATP binding"/>
    <property type="evidence" value="ECO:0007669"/>
    <property type="project" value="UniProtKB-KW"/>
</dbReference>
<dbReference type="AlphaFoldDB" id="A0A5N8WFI4"/>
<dbReference type="EMBL" id="VJZE01000608">
    <property type="protein sequence ID" value="MPY46243.1"/>
    <property type="molecule type" value="Genomic_DNA"/>
</dbReference>
<keyword evidence="9" id="KW-1133">Transmembrane helix</keyword>
<dbReference type="GO" id="GO:0046983">
    <property type="term" value="F:protein dimerization activity"/>
    <property type="evidence" value="ECO:0007669"/>
    <property type="project" value="InterPro"/>
</dbReference>
<evidence type="ECO:0000256" key="7">
    <source>
        <dbReference type="ARBA" id="ARBA00022840"/>
    </source>
</evidence>
<dbReference type="InterPro" id="IPR011712">
    <property type="entry name" value="Sig_transdc_His_kin_sub3_dim/P"/>
</dbReference>
<evidence type="ECO:0000256" key="9">
    <source>
        <dbReference type="SAM" id="Phobius"/>
    </source>
</evidence>
<feature type="domain" description="Signal transduction histidine kinase subgroup 3 dimerisation and phosphoacceptor" evidence="10">
    <location>
        <begin position="293"/>
        <end position="357"/>
    </location>
</feature>
<feature type="transmembrane region" description="Helical" evidence="9">
    <location>
        <begin position="237"/>
        <end position="259"/>
    </location>
</feature>
<evidence type="ECO:0000256" key="6">
    <source>
        <dbReference type="ARBA" id="ARBA00022777"/>
    </source>
</evidence>
<keyword evidence="9" id="KW-0472">Membrane</keyword>
<keyword evidence="7" id="KW-0067">ATP-binding</keyword>
<feature type="transmembrane region" description="Helical" evidence="9">
    <location>
        <begin position="124"/>
        <end position="142"/>
    </location>
</feature>
<keyword evidence="6 11" id="KW-0418">Kinase</keyword>
<dbReference type="InterPro" id="IPR036890">
    <property type="entry name" value="HATPase_C_sf"/>
</dbReference>
<comment type="catalytic activity">
    <reaction evidence="1">
        <text>ATP + protein L-histidine = ADP + protein N-phospho-L-histidine.</text>
        <dbReference type="EC" id="2.7.13.3"/>
    </reaction>
</comment>
<gene>
    <name evidence="11" type="ORF">FNH04_41980</name>
</gene>